<dbReference type="OrthoDB" id="1863057at2"/>
<dbReference type="eggNOG" id="ENOG5030HD0">
    <property type="taxonomic scope" value="Bacteria"/>
</dbReference>
<dbReference type="InterPro" id="IPR001387">
    <property type="entry name" value="Cro/C1-type_HTH"/>
</dbReference>
<reference evidence="2 3" key="1">
    <citation type="submission" date="2013-07" db="EMBL/GenBank/DDBJ databases">
        <authorList>
            <person name="Weinstock G."/>
            <person name="Sodergren E."/>
            <person name="Wylie T."/>
            <person name="Fulton L."/>
            <person name="Fulton R."/>
            <person name="Fronick C."/>
            <person name="O'Laughlin M."/>
            <person name="Godfrey J."/>
            <person name="Miner T."/>
            <person name="Herter B."/>
            <person name="Appelbaum E."/>
            <person name="Cordes M."/>
            <person name="Lek S."/>
            <person name="Wollam A."/>
            <person name="Pepin K.H."/>
            <person name="Palsikar V.B."/>
            <person name="Mitreva M."/>
            <person name="Wilson R.K."/>
        </authorList>
    </citation>
    <scope>NUCLEOTIDE SEQUENCE [LARGE SCALE GENOMIC DNA]</scope>
    <source>
        <strain evidence="2 3">ATCC 27760</strain>
    </source>
</reference>
<dbReference type="SUPFAM" id="SSF47413">
    <property type="entry name" value="lambda repressor-like DNA-binding domains"/>
    <property type="match status" value="1"/>
</dbReference>
<comment type="caution">
    <text evidence="2">The sequence shown here is derived from an EMBL/GenBank/DDBJ whole genome shotgun (WGS) entry which is preliminary data.</text>
</comment>
<dbReference type="InterPro" id="IPR010982">
    <property type="entry name" value="Lambda_DNA-bd_dom_sf"/>
</dbReference>
<dbReference type="GO" id="GO:0003677">
    <property type="term" value="F:DNA binding"/>
    <property type="evidence" value="ECO:0007669"/>
    <property type="project" value="InterPro"/>
</dbReference>
<dbReference type="Pfam" id="PF13443">
    <property type="entry name" value="HTH_26"/>
    <property type="match status" value="1"/>
</dbReference>
<name>U2KVW4_9FIRM</name>
<organism evidence="2 3">
    <name type="scientific">Ruminococcus callidus ATCC 27760</name>
    <dbReference type="NCBI Taxonomy" id="411473"/>
    <lineage>
        <taxon>Bacteria</taxon>
        <taxon>Bacillati</taxon>
        <taxon>Bacillota</taxon>
        <taxon>Clostridia</taxon>
        <taxon>Eubacteriales</taxon>
        <taxon>Oscillospiraceae</taxon>
        <taxon>Ruminococcus</taxon>
    </lineage>
</organism>
<feature type="domain" description="HTH cro/C1-type" evidence="1">
    <location>
        <begin position="9"/>
        <end position="62"/>
    </location>
</feature>
<proteinExistence type="predicted"/>
<protein>
    <recommendedName>
        <fullName evidence="1">HTH cro/C1-type domain-containing protein</fullName>
    </recommendedName>
</protein>
<dbReference type="SMART" id="SM00530">
    <property type="entry name" value="HTH_XRE"/>
    <property type="match status" value="1"/>
</dbReference>
<dbReference type="PROSITE" id="PS50943">
    <property type="entry name" value="HTH_CROC1"/>
    <property type="match status" value="1"/>
</dbReference>
<evidence type="ECO:0000259" key="1">
    <source>
        <dbReference type="PROSITE" id="PS50943"/>
    </source>
</evidence>
<keyword evidence="3" id="KW-1185">Reference proteome</keyword>
<dbReference type="Proteomes" id="UP000016662">
    <property type="component" value="Unassembled WGS sequence"/>
</dbReference>
<evidence type="ECO:0000313" key="3">
    <source>
        <dbReference type="Proteomes" id="UP000016662"/>
    </source>
</evidence>
<dbReference type="AlphaFoldDB" id="U2KVW4"/>
<dbReference type="Gene3D" id="1.10.260.40">
    <property type="entry name" value="lambda repressor-like DNA-binding domains"/>
    <property type="match status" value="1"/>
</dbReference>
<dbReference type="EMBL" id="AWVF01000175">
    <property type="protein sequence ID" value="ERJ96220.1"/>
    <property type="molecule type" value="Genomic_DNA"/>
</dbReference>
<dbReference type="STRING" id="411473.RUMCAL_01355"/>
<sequence length="232" mass="26067">MRFVDYNAFKTRCKEKGYSPSSLVADLGLSKSNVTNWKHGGNPSYAVLIQISQKLECTVGFLLGEEHSDNGVGAVVSQELWGNELTSARTISLEVGNPLKDEYLNEIAIFANCSILFLCGYEKKFVERQSCRTTANISERGWDKLLAIFDNVNNNPIIANMQMQLSRIVLHNLGICSGEQIPDEFLCCKADFILSDKKHKDALRDYPFNFSDLLVLGDIYEKSVRFMISGME</sequence>
<gene>
    <name evidence="2" type="ORF">RUMCAL_01355</name>
</gene>
<accession>U2KVW4</accession>
<evidence type="ECO:0000313" key="2">
    <source>
        <dbReference type="EMBL" id="ERJ96220.1"/>
    </source>
</evidence>
<dbReference type="HOGENOM" id="CLU_1194183_0_0_9"/>